<evidence type="ECO:0000313" key="5">
    <source>
        <dbReference type="WBParaSite" id="PSAMB.scaffold2194size24695.g16890.t1"/>
    </source>
</evidence>
<dbReference type="GO" id="GO:0005886">
    <property type="term" value="C:plasma membrane"/>
    <property type="evidence" value="ECO:0007669"/>
    <property type="project" value="GOC"/>
</dbReference>
<evidence type="ECO:0000313" key="4">
    <source>
        <dbReference type="Proteomes" id="UP000887566"/>
    </source>
</evidence>
<sequence>MRLLIGVAVAICSAFARKHPCFDNSTTLFAAVENAQLILTGTVVRMTVDVEKKSLLTGVVRVKRVIKGSHLIGDQRQLTVFGFGDSAICESFAHKSDTKIFLLSQRNESFYLNSSLVPITLKNLDVVNAAITGKLAIVCLAGRAPVAN</sequence>
<dbReference type="Pfam" id="PF03146">
    <property type="entry name" value="NtA"/>
    <property type="match status" value="1"/>
</dbReference>
<dbReference type="InterPro" id="IPR004850">
    <property type="entry name" value="NtA_dom"/>
</dbReference>
<dbReference type="GO" id="GO:0043113">
    <property type="term" value="P:receptor clustering"/>
    <property type="evidence" value="ECO:0007669"/>
    <property type="project" value="InterPro"/>
</dbReference>
<feature type="domain" description="NtA" evidence="3">
    <location>
        <begin position="21"/>
        <end position="144"/>
    </location>
</feature>
<evidence type="ECO:0000259" key="3">
    <source>
        <dbReference type="PROSITE" id="PS51121"/>
    </source>
</evidence>
<protein>
    <submittedName>
        <fullName evidence="5">NtA domain-containing protein</fullName>
    </submittedName>
</protein>
<dbReference type="SUPFAM" id="SSF50242">
    <property type="entry name" value="TIMP-like"/>
    <property type="match status" value="1"/>
</dbReference>
<dbReference type="InterPro" id="IPR008993">
    <property type="entry name" value="TIMP-like_OB-fold"/>
</dbReference>
<dbReference type="GO" id="GO:0043236">
    <property type="term" value="F:laminin binding"/>
    <property type="evidence" value="ECO:0007669"/>
    <property type="project" value="InterPro"/>
</dbReference>
<keyword evidence="4" id="KW-1185">Reference proteome</keyword>
<reference evidence="5" key="1">
    <citation type="submission" date="2022-11" db="UniProtKB">
        <authorList>
            <consortium name="WormBaseParasite"/>
        </authorList>
    </citation>
    <scope>IDENTIFICATION</scope>
</reference>
<feature type="chain" id="PRO_5037839858" evidence="2">
    <location>
        <begin position="17"/>
        <end position="148"/>
    </location>
</feature>
<dbReference type="Gene3D" id="2.40.50.120">
    <property type="match status" value="1"/>
</dbReference>
<accession>A0A914VPB9</accession>
<dbReference type="WBParaSite" id="PSAMB.scaffold2194size24695.g16890.t1">
    <property type="protein sequence ID" value="PSAMB.scaffold2194size24695.g16890.t1"/>
    <property type="gene ID" value="PSAMB.scaffold2194size24695.g16890"/>
</dbReference>
<feature type="signal peptide" evidence="2">
    <location>
        <begin position="1"/>
        <end position="16"/>
    </location>
</feature>
<comment type="caution">
    <text evidence="1">Lacks conserved residue(s) required for the propagation of feature annotation.</text>
</comment>
<evidence type="ECO:0000256" key="1">
    <source>
        <dbReference type="PROSITE-ProRule" id="PRU00443"/>
    </source>
</evidence>
<dbReference type="AlphaFoldDB" id="A0A914VPB9"/>
<organism evidence="4 5">
    <name type="scientific">Plectus sambesii</name>
    <dbReference type="NCBI Taxonomy" id="2011161"/>
    <lineage>
        <taxon>Eukaryota</taxon>
        <taxon>Metazoa</taxon>
        <taxon>Ecdysozoa</taxon>
        <taxon>Nematoda</taxon>
        <taxon>Chromadorea</taxon>
        <taxon>Plectida</taxon>
        <taxon>Plectina</taxon>
        <taxon>Plectoidea</taxon>
        <taxon>Plectidae</taxon>
        <taxon>Plectus</taxon>
    </lineage>
</organism>
<dbReference type="Proteomes" id="UP000887566">
    <property type="component" value="Unplaced"/>
</dbReference>
<dbReference type="PROSITE" id="PS51121">
    <property type="entry name" value="NTA"/>
    <property type="match status" value="1"/>
</dbReference>
<name>A0A914VPB9_9BILA</name>
<proteinExistence type="predicted"/>
<evidence type="ECO:0000256" key="2">
    <source>
        <dbReference type="SAM" id="SignalP"/>
    </source>
</evidence>
<keyword evidence="2" id="KW-0732">Signal</keyword>